<dbReference type="EMBL" id="DS547173">
    <property type="protein sequence ID" value="EDQ99103.1"/>
    <property type="molecule type" value="Genomic_DNA"/>
</dbReference>
<dbReference type="GO" id="GO:0005634">
    <property type="term" value="C:nucleus"/>
    <property type="evidence" value="ECO:0007669"/>
    <property type="project" value="InterPro"/>
</dbReference>
<dbReference type="GO" id="GO:0006508">
    <property type="term" value="P:proteolysis"/>
    <property type="evidence" value="ECO:0007669"/>
    <property type="project" value="InterPro"/>
</dbReference>
<organism evidence="2">
    <name type="scientific">Laccaria bicolor (strain S238N-H82 / ATCC MYA-4686)</name>
    <name type="common">Bicoloured deceiver</name>
    <name type="synonym">Laccaria laccata var. bicolor</name>
    <dbReference type="NCBI Taxonomy" id="486041"/>
    <lineage>
        <taxon>Eukaryota</taxon>
        <taxon>Fungi</taxon>
        <taxon>Dikarya</taxon>
        <taxon>Basidiomycota</taxon>
        <taxon>Agaricomycotina</taxon>
        <taxon>Agaricomycetes</taxon>
        <taxon>Agaricomycetidae</taxon>
        <taxon>Agaricales</taxon>
        <taxon>Agaricineae</taxon>
        <taxon>Hydnangiaceae</taxon>
        <taxon>Laccaria</taxon>
    </lineage>
</organism>
<dbReference type="GO" id="GO:0072686">
    <property type="term" value="C:mitotic spindle"/>
    <property type="evidence" value="ECO:0007669"/>
    <property type="project" value="TreeGrafter"/>
</dbReference>
<dbReference type="OrthoDB" id="3055243at2759"/>
<dbReference type="AlphaFoldDB" id="B0E238"/>
<dbReference type="GO" id="GO:0044732">
    <property type="term" value="C:mitotic spindle pole body"/>
    <property type="evidence" value="ECO:0007669"/>
    <property type="project" value="TreeGrafter"/>
</dbReference>
<protein>
    <submittedName>
        <fullName evidence="1">Predicted protein</fullName>
    </submittedName>
</protein>
<dbReference type="PANTHER" id="PTHR12792">
    <property type="entry name" value="EXTRA SPINDLE POLES 1-RELATED"/>
    <property type="match status" value="1"/>
</dbReference>
<dbReference type="GeneID" id="6085878"/>
<sequence>MLAGCPTLVANLWDVTDKDIDKFSQSVFDKLRLTPADVSKWNETGKEPRAHASPSLSLVASVAQSRDSCKLKYLTGAAPVVYGIPFYL</sequence>
<dbReference type="RefSeq" id="XP_001890236.1">
    <property type="nucleotide sequence ID" value="XM_001890201.1"/>
</dbReference>
<gene>
    <name evidence="1" type="ORF">LACBIDRAFT_317636</name>
</gene>
<evidence type="ECO:0000313" key="2">
    <source>
        <dbReference type="Proteomes" id="UP000001194"/>
    </source>
</evidence>
<dbReference type="Pfam" id="PF03568">
    <property type="entry name" value="Separin_C"/>
    <property type="match status" value="1"/>
</dbReference>
<accession>B0E238</accession>
<dbReference type="STRING" id="486041.B0E238"/>
<proteinExistence type="predicted"/>
<reference evidence="1 2" key="1">
    <citation type="journal article" date="2008" name="Nature">
        <title>The genome of Laccaria bicolor provides insights into mycorrhizal symbiosis.</title>
        <authorList>
            <person name="Martin F."/>
            <person name="Aerts A."/>
            <person name="Ahren D."/>
            <person name="Brun A."/>
            <person name="Danchin E.G.J."/>
            <person name="Duchaussoy F."/>
            <person name="Gibon J."/>
            <person name="Kohler A."/>
            <person name="Lindquist E."/>
            <person name="Pereda V."/>
            <person name="Salamov A."/>
            <person name="Shapiro H.J."/>
            <person name="Wuyts J."/>
            <person name="Blaudez D."/>
            <person name="Buee M."/>
            <person name="Brokstein P."/>
            <person name="Canbaeck B."/>
            <person name="Cohen D."/>
            <person name="Courty P.E."/>
            <person name="Coutinho P.M."/>
            <person name="Delaruelle C."/>
            <person name="Detter J.C."/>
            <person name="Deveau A."/>
            <person name="DiFazio S."/>
            <person name="Duplessis S."/>
            <person name="Fraissinet-Tachet L."/>
            <person name="Lucic E."/>
            <person name="Frey-Klett P."/>
            <person name="Fourrey C."/>
            <person name="Feussner I."/>
            <person name="Gay G."/>
            <person name="Grimwood J."/>
            <person name="Hoegger P.J."/>
            <person name="Jain P."/>
            <person name="Kilaru S."/>
            <person name="Labbe J."/>
            <person name="Lin Y.C."/>
            <person name="Legue V."/>
            <person name="Le Tacon F."/>
            <person name="Marmeisse R."/>
            <person name="Melayah D."/>
            <person name="Montanini B."/>
            <person name="Muratet M."/>
            <person name="Nehls U."/>
            <person name="Niculita-Hirzel H."/>
            <person name="Oudot-Le Secq M.P."/>
            <person name="Peter M."/>
            <person name="Quesneville H."/>
            <person name="Rajashekar B."/>
            <person name="Reich M."/>
            <person name="Rouhier N."/>
            <person name="Schmutz J."/>
            <person name="Yin T."/>
            <person name="Chalot M."/>
            <person name="Henrissat B."/>
            <person name="Kuees U."/>
            <person name="Lucas S."/>
            <person name="Van de Peer Y."/>
            <person name="Podila G.K."/>
            <person name="Polle A."/>
            <person name="Pukkila P.J."/>
            <person name="Richardson P.M."/>
            <person name="Rouze P."/>
            <person name="Sanders I.R."/>
            <person name="Stajich J.E."/>
            <person name="Tunlid A."/>
            <person name="Tuskan G."/>
            <person name="Grigoriev I.V."/>
        </authorList>
    </citation>
    <scope>NUCLEOTIDE SEQUENCE [LARGE SCALE GENOMIC DNA]</scope>
    <source>
        <strain evidence="2">S238N-H82 / ATCC MYA-4686</strain>
    </source>
</reference>
<dbReference type="HOGENOM" id="CLU_2469488_0_0_1"/>
<dbReference type="InParanoid" id="B0E238"/>
<dbReference type="GO" id="GO:0005737">
    <property type="term" value="C:cytoplasm"/>
    <property type="evidence" value="ECO:0007669"/>
    <property type="project" value="TreeGrafter"/>
</dbReference>
<dbReference type="KEGG" id="lbc:LACBIDRAFT_317636"/>
<dbReference type="InterPro" id="IPR005314">
    <property type="entry name" value="Peptidase_C50"/>
</dbReference>
<dbReference type="Proteomes" id="UP000001194">
    <property type="component" value="Unassembled WGS sequence"/>
</dbReference>
<dbReference type="GO" id="GO:0004197">
    <property type="term" value="F:cysteine-type endopeptidase activity"/>
    <property type="evidence" value="ECO:0007669"/>
    <property type="project" value="InterPro"/>
</dbReference>
<keyword evidence="2" id="KW-1185">Reference proteome</keyword>
<dbReference type="PANTHER" id="PTHR12792:SF0">
    <property type="entry name" value="SEPARIN"/>
    <property type="match status" value="1"/>
</dbReference>
<dbReference type="GO" id="GO:0051307">
    <property type="term" value="P:meiotic chromosome separation"/>
    <property type="evidence" value="ECO:0007669"/>
    <property type="project" value="TreeGrafter"/>
</dbReference>
<name>B0E238_LACBS</name>
<evidence type="ECO:0000313" key="1">
    <source>
        <dbReference type="EMBL" id="EDQ99103.1"/>
    </source>
</evidence>